<keyword evidence="2" id="KW-1185">Reference proteome</keyword>
<comment type="caution">
    <text evidence="1">The sequence shown here is derived from an EMBL/GenBank/DDBJ whole genome shotgun (WGS) entry which is preliminary data.</text>
</comment>
<sequence length="254" mass="28392">KVPFLKTHQLFRKYNTAVPSSFSVEHRDSPASPEIYSQGGACQIDPSDGCSNTAAVACVEHLVPFVGEPRVPETPEELEAHCELEKVDLTCGNKYVERCLQGFFRGVSYAALNALRRESAGKCNASHSDHKRYLAGARCLNRAGGSIHECYQTFKEELYRIIVGATPERRLEHGCCETSRLFHCKQRSIEQACGDSDTEPTSARFLRALARRTGHTLLPALRARLARLRRPRRASKTRPERDRAPELSAPDEVL</sequence>
<evidence type="ECO:0000313" key="1">
    <source>
        <dbReference type="EMBL" id="KAG0427086.1"/>
    </source>
</evidence>
<dbReference type="Proteomes" id="UP000805193">
    <property type="component" value="Unassembled WGS sequence"/>
</dbReference>
<proteinExistence type="predicted"/>
<gene>
    <name evidence="1" type="ORF">HPB47_025847</name>
</gene>
<feature type="non-terminal residue" evidence="1">
    <location>
        <position position="1"/>
    </location>
</feature>
<reference evidence="1 2" key="1">
    <citation type="journal article" date="2020" name="Cell">
        <title>Large-Scale Comparative Analyses of Tick Genomes Elucidate Their Genetic Diversity and Vector Capacities.</title>
        <authorList>
            <consortium name="Tick Genome and Microbiome Consortium (TIGMIC)"/>
            <person name="Jia N."/>
            <person name="Wang J."/>
            <person name="Shi W."/>
            <person name="Du L."/>
            <person name="Sun Y."/>
            <person name="Zhan W."/>
            <person name="Jiang J.F."/>
            <person name="Wang Q."/>
            <person name="Zhang B."/>
            <person name="Ji P."/>
            <person name="Bell-Sakyi L."/>
            <person name="Cui X.M."/>
            <person name="Yuan T.T."/>
            <person name="Jiang B.G."/>
            <person name="Yang W.F."/>
            <person name="Lam T.T."/>
            <person name="Chang Q.C."/>
            <person name="Ding S.J."/>
            <person name="Wang X.J."/>
            <person name="Zhu J.G."/>
            <person name="Ruan X.D."/>
            <person name="Zhao L."/>
            <person name="Wei J.T."/>
            <person name="Ye R.Z."/>
            <person name="Que T.C."/>
            <person name="Du C.H."/>
            <person name="Zhou Y.H."/>
            <person name="Cheng J.X."/>
            <person name="Dai P.F."/>
            <person name="Guo W.B."/>
            <person name="Han X.H."/>
            <person name="Huang E.J."/>
            <person name="Li L.F."/>
            <person name="Wei W."/>
            <person name="Gao Y.C."/>
            <person name="Liu J.Z."/>
            <person name="Shao H.Z."/>
            <person name="Wang X."/>
            <person name="Wang C.C."/>
            <person name="Yang T.C."/>
            <person name="Huo Q.B."/>
            <person name="Li W."/>
            <person name="Chen H.Y."/>
            <person name="Chen S.E."/>
            <person name="Zhou L.G."/>
            <person name="Ni X.B."/>
            <person name="Tian J.H."/>
            <person name="Sheng Y."/>
            <person name="Liu T."/>
            <person name="Pan Y.S."/>
            <person name="Xia L.Y."/>
            <person name="Li J."/>
            <person name="Zhao F."/>
            <person name="Cao W.C."/>
        </authorList>
    </citation>
    <scope>NUCLEOTIDE SEQUENCE [LARGE SCALE GENOMIC DNA]</scope>
    <source>
        <strain evidence="1">Iper-2018</strain>
    </source>
</reference>
<accession>A0AC60Q0D1</accession>
<protein>
    <submittedName>
        <fullName evidence="1">Uncharacterized protein</fullName>
    </submittedName>
</protein>
<evidence type="ECO:0000313" key="2">
    <source>
        <dbReference type="Proteomes" id="UP000805193"/>
    </source>
</evidence>
<feature type="non-terminal residue" evidence="1">
    <location>
        <position position="254"/>
    </location>
</feature>
<organism evidence="1 2">
    <name type="scientific">Ixodes persulcatus</name>
    <name type="common">Taiga tick</name>
    <dbReference type="NCBI Taxonomy" id="34615"/>
    <lineage>
        <taxon>Eukaryota</taxon>
        <taxon>Metazoa</taxon>
        <taxon>Ecdysozoa</taxon>
        <taxon>Arthropoda</taxon>
        <taxon>Chelicerata</taxon>
        <taxon>Arachnida</taxon>
        <taxon>Acari</taxon>
        <taxon>Parasitiformes</taxon>
        <taxon>Ixodida</taxon>
        <taxon>Ixodoidea</taxon>
        <taxon>Ixodidae</taxon>
        <taxon>Ixodinae</taxon>
        <taxon>Ixodes</taxon>
    </lineage>
</organism>
<dbReference type="EMBL" id="JABSTQ010009655">
    <property type="protein sequence ID" value="KAG0427086.1"/>
    <property type="molecule type" value="Genomic_DNA"/>
</dbReference>
<name>A0AC60Q0D1_IXOPE</name>